<gene>
    <name evidence="2" type="ORF">SAMN05421751_10664</name>
</gene>
<keyword evidence="1" id="KW-0812">Transmembrane</keyword>
<dbReference type="InterPro" id="IPR036927">
    <property type="entry name" value="Cyt_c_oxase-like_su1_sf"/>
</dbReference>
<dbReference type="Proteomes" id="UP000236742">
    <property type="component" value="Unassembled WGS sequence"/>
</dbReference>
<evidence type="ECO:0000313" key="3">
    <source>
        <dbReference type="Proteomes" id="UP000236742"/>
    </source>
</evidence>
<organism evidence="2 3">
    <name type="scientific">Jhaorihella thermophila</name>
    <dbReference type="NCBI Taxonomy" id="488547"/>
    <lineage>
        <taxon>Bacteria</taxon>
        <taxon>Pseudomonadati</taxon>
        <taxon>Pseudomonadota</taxon>
        <taxon>Alphaproteobacteria</taxon>
        <taxon>Rhodobacterales</taxon>
        <taxon>Paracoccaceae</taxon>
        <taxon>Jhaorihella</taxon>
    </lineage>
</organism>
<feature type="transmembrane region" description="Helical" evidence="1">
    <location>
        <begin position="21"/>
        <end position="40"/>
    </location>
</feature>
<keyword evidence="1" id="KW-0472">Membrane</keyword>
<evidence type="ECO:0000256" key="1">
    <source>
        <dbReference type="SAM" id="Phobius"/>
    </source>
</evidence>
<keyword evidence="3" id="KW-1185">Reference proteome</keyword>
<dbReference type="SUPFAM" id="SSF81442">
    <property type="entry name" value="Cytochrome c oxidase subunit I-like"/>
    <property type="match status" value="1"/>
</dbReference>
<name>A0A1H5VIN7_9RHOB</name>
<proteinExistence type="predicted"/>
<evidence type="ECO:0000313" key="2">
    <source>
        <dbReference type="EMBL" id="SEF87189.1"/>
    </source>
</evidence>
<reference evidence="3" key="1">
    <citation type="submission" date="2016-10" db="EMBL/GenBank/DDBJ databases">
        <authorList>
            <person name="Varghese N."/>
            <person name="Submissions S."/>
        </authorList>
    </citation>
    <scope>NUCLEOTIDE SEQUENCE [LARGE SCALE GENOMIC DNA]</scope>
    <source>
        <strain evidence="3">DSM 23413</strain>
    </source>
</reference>
<keyword evidence="1" id="KW-1133">Transmembrane helix</keyword>
<protein>
    <submittedName>
        <fullName evidence="2">Uncharacterized protein</fullName>
    </submittedName>
</protein>
<dbReference type="AlphaFoldDB" id="A0A1H5VIN7"/>
<feature type="transmembrane region" description="Helical" evidence="1">
    <location>
        <begin position="52"/>
        <end position="72"/>
    </location>
</feature>
<sequence length="93" mass="10043">MALFGIHYHLNPKMNERLWARIHYVVALAGLVIMVPGIVQSIRQTGETLAKLGSVLTLASMLMFLVTAVLGARAVSRSAETKTAPRKRGGVVS</sequence>
<accession>A0A1H5VIN7</accession>
<dbReference type="EMBL" id="FNVD01000006">
    <property type="protein sequence ID" value="SEF87189.1"/>
    <property type="molecule type" value="Genomic_DNA"/>
</dbReference>